<dbReference type="Proteomes" id="UP000319449">
    <property type="component" value="Unassembled WGS sequence"/>
</dbReference>
<evidence type="ECO:0000313" key="3">
    <source>
        <dbReference type="EMBL" id="TWJ19387.1"/>
    </source>
</evidence>
<evidence type="ECO:0000256" key="1">
    <source>
        <dbReference type="SAM" id="MobiDB-lite"/>
    </source>
</evidence>
<reference evidence="3 4" key="1">
    <citation type="submission" date="2019-07" db="EMBL/GenBank/DDBJ databases">
        <title>Genomic Encyclopedia of Archaeal and Bacterial Type Strains, Phase II (KMG-II): from individual species to whole genera.</title>
        <authorList>
            <person name="Goeker M."/>
        </authorList>
    </citation>
    <scope>NUCLEOTIDE SEQUENCE [LARGE SCALE GENOMIC DNA]</scope>
    <source>
        <strain evidence="3 4">ATCC BAA-1139</strain>
    </source>
</reference>
<sequence>MATFLLILGLAYCGGFLTAWYLYRPAALTAAQSKARTTVPVAQGKQAAVQPQQPPTPPASTGQDVPLSFYETLQKGNKSIIGSGLNPQKGQESPTAVRGSSVSPPAPQPVKKQPEPASSQAKPNPSPLAGEGKFTVQVASTKERKEADELVARLVAKGYAATASESKVEGKGTWFRVRVGRHLVRSDAEELVARLKSGAVVVQEKE</sequence>
<feature type="domain" description="SPOR" evidence="2">
    <location>
        <begin position="128"/>
        <end position="206"/>
    </location>
</feature>
<evidence type="ECO:0000313" key="4">
    <source>
        <dbReference type="Proteomes" id="UP000319449"/>
    </source>
</evidence>
<dbReference type="SUPFAM" id="SSF110997">
    <property type="entry name" value="Sporulation related repeat"/>
    <property type="match status" value="1"/>
</dbReference>
<dbReference type="PROSITE" id="PS51724">
    <property type="entry name" value="SPOR"/>
    <property type="match status" value="1"/>
</dbReference>
<gene>
    <name evidence="3" type="ORF">JN12_01803</name>
</gene>
<keyword evidence="4" id="KW-1185">Reference proteome</keyword>
<feature type="region of interest" description="Disordered" evidence="1">
    <location>
        <begin position="42"/>
        <end position="65"/>
    </location>
</feature>
<dbReference type="AlphaFoldDB" id="A0A562VNS3"/>
<feature type="region of interest" description="Disordered" evidence="1">
    <location>
        <begin position="80"/>
        <end position="133"/>
    </location>
</feature>
<dbReference type="Pfam" id="PF05036">
    <property type="entry name" value="SPOR"/>
    <property type="match status" value="1"/>
</dbReference>
<organism evidence="3 4">
    <name type="scientific">Geobacter argillaceus</name>
    <dbReference type="NCBI Taxonomy" id="345631"/>
    <lineage>
        <taxon>Bacteria</taxon>
        <taxon>Pseudomonadati</taxon>
        <taxon>Thermodesulfobacteriota</taxon>
        <taxon>Desulfuromonadia</taxon>
        <taxon>Geobacterales</taxon>
        <taxon>Geobacteraceae</taxon>
        <taxon>Geobacter</taxon>
    </lineage>
</organism>
<dbReference type="GO" id="GO:0042834">
    <property type="term" value="F:peptidoglycan binding"/>
    <property type="evidence" value="ECO:0007669"/>
    <property type="project" value="InterPro"/>
</dbReference>
<dbReference type="InterPro" id="IPR007730">
    <property type="entry name" value="SPOR-like_dom"/>
</dbReference>
<proteinExistence type="predicted"/>
<dbReference type="EMBL" id="VLLN01000009">
    <property type="protein sequence ID" value="TWJ19387.1"/>
    <property type="molecule type" value="Genomic_DNA"/>
</dbReference>
<dbReference type="RefSeq" id="WP_170241877.1">
    <property type="nucleotide sequence ID" value="NZ_VLLN01000009.1"/>
</dbReference>
<dbReference type="Gene3D" id="3.30.70.1070">
    <property type="entry name" value="Sporulation related repeat"/>
    <property type="match status" value="1"/>
</dbReference>
<accession>A0A562VNS3</accession>
<dbReference type="InterPro" id="IPR036680">
    <property type="entry name" value="SPOR-like_sf"/>
</dbReference>
<protein>
    <submittedName>
        <fullName evidence="3">Sporulation related protein</fullName>
    </submittedName>
</protein>
<comment type="caution">
    <text evidence="3">The sequence shown here is derived from an EMBL/GenBank/DDBJ whole genome shotgun (WGS) entry which is preliminary data.</text>
</comment>
<feature type="compositionally biased region" description="Polar residues" evidence="1">
    <location>
        <begin position="85"/>
        <end position="103"/>
    </location>
</feature>
<name>A0A562VNS3_9BACT</name>
<feature type="compositionally biased region" description="Low complexity" evidence="1">
    <location>
        <begin position="42"/>
        <end position="51"/>
    </location>
</feature>
<evidence type="ECO:0000259" key="2">
    <source>
        <dbReference type="PROSITE" id="PS51724"/>
    </source>
</evidence>